<dbReference type="Gene3D" id="3.30.300.20">
    <property type="match status" value="1"/>
</dbReference>
<dbReference type="NCBIfam" id="TIGR00082">
    <property type="entry name" value="rbfA"/>
    <property type="match status" value="1"/>
</dbReference>
<organism evidence="1">
    <name type="scientific">marine metagenome</name>
    <dbReference type="NCBI Taxonomy" id="408172"/>
    <lineage>
        <taxon>unclassified sequences</taxon>
        <taxon>metagenomes</taxon>
        <taxon>ecological metagenomes</taxon>
    </lineage>
</organism>
<dbReference type="GO" id="GO:0006364">
    <property type="term" value="P:rRNA processing"/>
    <property type="evidence" value="ECO:0007669"/>
    <property type="project" value="InterPro"/>
</dbReference>
<dbReference type="GO" id="GO:0005829">
    <property type="term" value="C:cytosol"/>
    <property type="evidence" value="ECO:0007669"/>
    <property type="project" value="TreeGrafter"/>
</dbReference>
<dbReference type="AlphaFoldDB" id="A0A381XTA6"/>
<dbReference type="InterPro" id="IPR015946">
    <property type="entry name" value="KH_dom-like_a/b"/>
</dbReference>
<dbReference type="PANTHER" id="PTHR33515:SF1">
    <property type="entry name" value="RIBOSOME-BINDING FACTOR A, CHLOROPLASTIC-RELATED"/>
    <property type="match status" value="1"/>
</dbReference>
<dbReference type="EMBL" id="UINC01016201">
    <property type="protein sequence ID" value="SVA67641.1"/>
    <property type="molecule type" value="Genomic_DNA"/>
</dbReference>
<dbReference type="HAMAP" id="MF_00003">
    <property type="entry name" value="RbfA"/>
    <property type="match status" value="1"/>
</dbReference>
<dbReference type="Pfam" id="PF02033">
    <property type="entry name" value="RBFA"/>
    <property type="match status" value="1"/>
</dbReference>
<evidence type="ECO:0008006" key="2">
    <source>
        <dbReference type="Google" id="ProtNLM"/>
    </source>
</evidence>
<name>A0A381XTA6_9ZZZZ</name>
<dbReference type="SUPFAM" id="SSF89919">
    <property type="entry name" value="Ribosome-binding factor A, RbfA"/>
    <property type="match status" value="1"/>
</dbReference>
<protein>
    <recommendedName>
        <fullName evidence="2">Ribosome-binding factor A</fullName>
    </recommendedName>
</protein>
<dbReference type="PROSITE" id="PS01319">
    <property type="entry name" value="RBFA"/>
    <property type="match status" value="1"/>
</dbReference>
<dbReference type="InterPro" id="IPR020053">
    <property type="entry name" value="Ribosome-bd_factorA_CS"/>
</dbReference>
<dbReference type="InterPro" id="IPR000238">
    <property type="entry name" value="RbfA"/>
</dbReference>
<evidence type="ECO:0000313" key="1">
    <source>
        <dbReference type="EMBL" id="SVA67641.1"/>
    </source>
</evidence>
<sequence>MKLKKSKENLRAQLPYKRTQRVGEQIQEILGEIALKYIDLSIFGFVTFTSVDLSPDFHLAKVYFSVYQPKKEIQDIERELNRLKKAFKKYMSPELHIRTTPDLQFIFDESMVYHEKIEEVLNSITPRKKNDR</sequence>
<reference evidence="1" key="1">
    <citation type="submission" date="2018-05" db="EMBL/GenBank/DDBJ databases">
        <authorList>
            <person name="Lanie J.A."/>
            <person name="Ng W.-L."/>
            <person name="Kazmierczak K.M."/>
            <person name="Andrzejewski T.M."/>
            <person name="Davidsen T.M."/>
            <person name="Wayne K.J."/>
            <person name="Tettelin H."/>
            <person name="Glass J.I."/>
            <person name="Rusch D."/>
            <person name="Podicherti R."/>
            <person name="Tsui H.-C.T."/>
            <person name="Winkler M.E."/>
        </authorList>
    </citation>
    <scope>NUCLEOTIDE SEQUENCE</scope>
</reference>
<dbReference type="GO" id="GO:0043024">
    <property type="term" value="F:ribosomal small subunit binding"/>
    <property type="evidence" value="ECO:0007669"/>
    <property type="project" value="TreeGrafter"/>
</dbReference>
<proteinExistence type="inferred from homology"/>
<dbReference type="InterPro" id="IPR023799">
    <property type="entry name" value="RbfA_dom_sf"/>
</dbReference>
<accession>A0A381XTA6</accession>
<gene>
    <name evidence="1" type="ORF">METZ01_LOCUS120495</name>
</gene>
<dbReference type="PANTHER" id="PTHR33515">
    <property type="entry name" value="RIBOSOME-BINDING FACTOR A, CHLOROPLASTIC-RELATED"/>
    <property type="match status" value="1"/>
</dbReference>